<evidence type="ECO:0000256" key="1">
    <source>
        <dbReference type="SAM" id="MobiDB-lite"/>
    </source>
</evidence>
<dbReference type="InterPro" id="IPR016024">
    <property type="entry name" value="ARM-type_fold"/>
</dbReference>
<feature type="region of interest" description="Disordered" evidence="1">
    <location>
        <begin position="991"/>
        <end position="1066"/>
    </location>
</feature>
<dbReference type="GO" id="GO:0005634">
    <property type="term" value="C:nucleus"/>
    <property type="evidence" value="ECO:0007669"/>
    <property type="project" value="TreeGrafter"/>
</dbReference>
<dbReference type="AlphaFoldDB" id="A0A2V2V2J3"/>
<feature type="domain" description="SCD" evidence="3">
    <location>
        <begin position="247"/>
        <end position="333"/>
    </location>
</feature>
<dbReference type="Proteomes" id="UP000246121">
    <property type="component" value="Unassembled WGS sequence"/>
</dbReference>
<feature type="region of interest" description="Disordered" evidence="1">
    <location>
        <begin position="1"/>
        <end position="34"/>
    </location>
</feature>
<keyword evidence="2" id="KW-0812">Transmembrane</keyword>
<comment type="caution">
    <text evidence="4">The sequence shown here is derived from an EMBL/GenBank/DDBJ whole genome shotgun (WGS) entry which is preliminary data.</text>
</comment>
<dbReference type="Gene3D" id="1.25.10.10">
    <property type="entry name" value="Leucine-rich Repeat Variant"/>
    <property type="match status" value="1"/>
</dbReference>
<dbReference type="GO" id="GO:0008278">
    <property type="term" value="C:cohesin complex"/>
    <property type="evidence" value="ECO:0007669"/>
    <property type="project" value="TreeGrafter"/>
</dbReference>
<sequence>MAGKRKTKKAATPGATATVAAAPTDTDAARGSGVPDAAEPVLLQEEGSSLGESLYKALMEGASADHVVKELVRIYSDGGKETVCCAILNLVGKASGAAQVELDGNALKDDADVTTLLEEMYARTQQNASAYPFVRKETKYRVFRTAYRRFFARLVEFGYNANILLDGLLLSTLLRWLIAMSESKARCFRHTSIVALLALVGALNGLIRDLNHRLPSRGRGKKQQLSALQESIQTMVELRNHVISQAIHQRPRDVAPEIRLLVFEQLEKWILNYDEEFAENKYFRYFGMALYDKRPEIRAEALTMIQKCLVATPESGNRMFLFLQFFAGRLVEMCGDVNMRCAELAIRVMVLILRVYGEEAEGKEILDNEMIDRVLLTLFDERPSIRHEAGVLLRAFIDSRVPKDASNGVTYQKAAMELLCAFSATLRSQYGEVMPERYLIDALYNPLQELPPFLENYGSMLDFVLSDAALEVVVGLGFVAALLEKLRCKLYLGPLPKEDRRQGIVKKLPPNKQEIIDALVTSLSRDVGVLLDGVLEKHRGDVAILSGVSAVIAAMEFKAFTSLEQVARINALMTLMRKATAALPRCEEAHLNQITCAWLGFVVEDHPLKSAAKGQIQELLKQVLKQLSALQKGKKGSESQLEEKELFHVWGRMSILSSIVSLVDQWDLLKASILRYTNASTSPELLRLILSTCMRCVLWQLKVEQEAADSLEVATTASQMIGELVTCIFKVWEMDSQRQTEDFTLLPVDGMVYLCDLCALRCYTMSQMEQDVFLGKFSELSSVLGKEMHEAKEKLKNAGELFREGGALSEVARSRREVSRLEASQLRVATGVARLLMLNRLSEDVAPRVFLQWLHAPTKSVSDVFRFLFRSLRDRCNDSFTLEKSILIAAYHHSSDALYQMGMKLSSMHWPLPDKYYAACVNMVRFGIEFATTTDPAMLQAVVAYCPKLLKMDALSLAHALAANETLAKSTDQNAQLFISAIRRAARLEEAEGATTPVRRPKRVREEEMSEIMEASGEHTLQPRKSQREATEEGREEENMLTSPSKVNSRSRSGRRTAGKAPVASRRVLTEDGWRVRPDKEVVVPSMASSISESMEATRARPTRGLERSHAKAAAAATEAAPPTATQETVLSSLAADFDNDEVFIATQEYD</sequence>
<dbReference type="VEuPathDB" id="TriTrypDB:Tc_MARK_3683"/>
<dbReference type="Pfam" id="PF21581">
    <property type="entry name" value="SCD"/>
    <property type="match status" value="1"/>
</dbReference>
<dbReference type="VEuPathDB" id="TriTrypDB:TcG_04819"/>
<dbReference type="InterPro" id="IPR020839">
    <property type="entry name" value="SCD"/>
</dbReference>
<dbReference type="InterPro" id="IPR011989">
    <property type="entry name" value="ARM-like"/>
</dbReference>
<dbReference type="PANTHER" id="PTHR11199:SF0">
    <property type="entry name" value="LD34181P-RELATED"/>
    <property type="match status" value="1"/>
</dbReference>
<feature type="compositionally biased region" description="Low complexity" evidence="1">
    <location>
        <begin position="1086"/>
        <end position="1095"/>
    </location>
</feature>
<evidence type="ECO:0000259" key="3">
    <source>
        <dbReference type="PROSITE" id="PS51425"/>
    </source>
</evidence>
<dbReference type="VEuPathDB" id="TriTrypDB:C4B63_48g137"/>
<reference evidence="4 5" key="1">
    <citation type="journal article" date="2018" name="Microb. Genom.">
        <title>Expanding an expanded genome: long-read sequencing of Trypanosoma cruzi.</title>
        <authorList>
            <person name="Berna L."/>
            <person name="Rodriguez M."/>
            <person name="Chiribao M.L."/>
            <person name="Parodi-Talice A."/>
            <person name="Pita S."/>
            <person name="Rijo G."/>
            <person name="Alvarez-Valin F."/>
            <person name="Robello C."/>
        </authorList>
    </citation>
    <scope>NUCLEOTIDE SEQUENCE [LARGE SCALE GENOMIC DNA]</scope>
    <source>
        <strain evidence="4 5">Dm28c</strain>
    </source>
</reference>
<evidence type="ECO:0000313" key="5">
    <source>
        <dbReference type="Proteomes" id="UP000246121"/>
    </source>
</evidence>
<dbReference type="GO" id="GO:0003682">
    <property type="term" value="F:chromatin binding"/>
    <property type="evidence" value="ECO:0007669"/>
    <property type="project" value="TreeGrafter"/>
</dbReference>
<dbReference type="SUPFAM" id="SSF48371">
    <property type="entry name" value="ARM repeat"/>
    <property type="match status" value="1"/>
</dbReference>
<dbReference type="VEuPathDB" id="TriTrypDB:ECC02_001862"/>
<dbReference type="PANTHER" id="PTHR11199">
    <property type="entry name" value="STROMAL ANTIGEN"/>
    <property type="match status" value="1"/>
</dbReference>
<dbReference type="VEuPathDB" id="TriTrypDB:BCY84_10831"/>
<keyword evidence="2" id="KW-1133">Transmembrane helix</keyword>
<dbReference type="Pfam" id="PF24571">
    <property type="entry name" value="HEAT_SCC3-SA"/>
    <property type="match status" value="1"/>
</dbReference>
<dbReference type="VEuPathDB" id="TriTrypDB:TcCLB.506327.30"/>
<evidence type="ECO:0000313" key="4">
    <source>
        <dbReference type="EMBL" id="PWU90755.1"/>
    </source>
</evidence>
<gene>
    <name evidence="4" type="ORF">C4B63_48g137</name>
</gene>
<feature type="region of interest" description="Disordered" evidence="1">
    <location>
        <begin position="1086"/>
        <end position="1127"/>
    </location>
</feature>
<dbReference type="VEuPathDB" id="TriTrypDB:TcBrA4_0016630"/>
<dbReference type="VEuPathDB" id="TriTrypDB:TcCLB.506167.20"/>
<dbReference type="GO" id="GO:0000785">
    <property type="term" value="C:chromatin"/>
    <property type="evidence" value="ECO:0007669"/>
    <property type="project" value="TreeGrafter"/>
</dbReference>
<dbReference type="EMBL" id="PRFA01000048">
    <property type="protein sequence ID" value="PWU90755.1"/>
    <property type="molecule type" value="Genomic_DNA"/>
</dbReference>
<feature type="compositionally biased region" description="Low complexity" evidence="1">
    <location>
        <begin position="10"/>
        <end position="30"/>
    </location>
</feature>
<dbReference type="VEuPathDB" id="TriTrypDB:TcCL_NonESM05591"/>
<accession>A0A2V2V2J3</accession>
<protein>
    <recommendedName>
        <fullName evidence="3">SCD domain-containing protein</fullName>
    </recommendedName>
</protein>
<feature type="compositionally biased region" description="Polar residues" evidence="1">
    <location>
        <begin position="1040"/>
        <end position="1051"/>
    </location>
</feature>
<dbReference type="Pfam" id="PF08514">
    <property type="entry name" value="STAG"/>
    <property type="match status" value="1"/>
</dbReference>
<dbReference type="GO" id="GO:0007062">
    <property type="term" value="P:sister chromatid cohesion"/>
    <property type="evidence" value="ECO:0007669"/>
    <property type="project" value="UniProtKB-ARBA"/>
</dbReference>
<dbReference type="VEuPathDB" id="TriTrypDB:C3747_40g160"/>
<name>A0A2V2V2J3_TRYCR</name>
<evidence type="ECO:0000256" key="2">
    <source>
        <dbReference type="SAM" id="Phobius"/>
    </source>
</evidence>
<dbReference type="VEuPathDB" id="TriTrypDB:TCDM_03197"/>
<feature type="transmembrane region" description="Helical" evidence="2">
    <location>
        <begin position="157"/>
        <end position="178"/>
    </location>
</feature>
<organism evidence="4 5">
    <name type="scientific">Trypanosoma cruzi</name>
    <dbReference type="NCBI Taxonomy" id="5693"/>
    <lineage>
        <taxon>Eukaryota</taxon>
        <taxon>Discoba</taxon>
        <taxon>Euglenozoa</taxon>
        <taxon>Kinetoplastea</taxon>
        <taxon>Metakinetoplastina</taxon>
        <taxon>Trypanosomatida</taxon>
        <taxon>Trypanosomatidae</taxon>
        <taxon>Trypanosoma</taxon>
        <taxon>Schizotrypanum</taxon>
    </lineage>
</organism>
<feature type="compositionally biased region" description="Basic and acidic residues" evidence="1">
    <location>
        <begin position="1096"/>
        <end position="1110"/>
    </location>
</feature>
<keyword evidence="2" id="KW-0472">Membrane</keyword>
<dbReference type="PROSITE" id="PS51425">
    <property type="entry name" value="SCD"/>
    <property type="match status" value="1"/>
</dbReference>
<dbReference type="VEuPathDB" id="TriTrypDB:TCSYLVIO_004936"/>
<dbReference type="InterPro" id="IPR056396">
    <property type="entry name" value="HEAT_SCC3-SA"/>
</dbReference>
<dbReference type="InterPro" id="IPR013721">
    <property type="entry name" value="STAG"/>
</dbReference>
<feature type="compositionally biased region" description="Low complexity" evidence="1">
    <location>
        <begin position="1112"/>
        <end position="1127"/>
    </location>
</feature>
<dbReference type="InterPro" id="IPR039662">
    <property type="entry name" value="Cohesin_Scc3/SA"/>
</dbReference>
<proteinExistence type="predicted"/>